<evidence type="ECO:0000256" key="7">
    <source>
        <dbReference type="ARBA" id="ARBA00023224"/>
    </source>
</evidence>
<evidence type="ECO:0000313" key="10">
    <source>
        <dbReference type="EMBL" id="KAK2145111.1"/>
    </source>
</evidence>
<keyword evidence="3 8" id="KW-1133">Transmembrane helix</keyword>
<gene>
    <name evidence="10" type="ORF">LSH36_702g01005</name>
</gene>
<reference evidence="10" key="1">
    <citation type="journal article" date="2023" name="Mol. Biol. Evol.">
        <title>Third-Generation Sequencing Reveals the Adaptive Role of the Epigenome in Three Deep-Sea Polychaetes.</title>
        <authorList>
            <person name="Perez M."/>
            <person name="Aroh O."/>
            <person name="Sun Y."/>
            <person name="Lan Y."/>
            <person name="Juniper S.K."/>
            <person name="Young C.R."/>
            <person name="Angers B."/>
            <person name="Qian P.Y."/>
        </authorList>
    </citation>
    <scope>NUCLEOTIDE SEQUENCE</scope>
    <source>
        <strain evidence="10">P08H-3</strain>
    </source>
</reference>
<dbReference type="GO" id="GO:0005886">
    <property type="term" value="C:plasma membrane"/>
    <property type="evidence" value="ECO:0007669"/>
    <property type="project" value="TreeGrafter"/>
</dbReference>
<sequence length="216" mass="24718">MLVMFLVPVVIMVYCYTVVIHVLWISTKQLARLTNTADSRVDDDINLRLTSSNHSRPHVRPTKILLSRTVKDHSAEIREARKQVIRMLLAIITVFFLCWGPKLVFNLLKRHEIAVLHTDSGFYTNLVVSLLPYVQSCSNPIIYSFMSKNIRRSMRTGCRLICRVDPCRGCVSRKRRQDFDMETKGANGTSTCHGRYSPSSTSRSIGRSYVTVMSEM</sequence>
<keyword evidence="5 8" id="KW-0472">Membrane</keyword>
<evidence type="ECO:0000256" key="5">
    <source>
        <dbReference type="ARBA" id="ARBA00023136"/>
    </source>
</evidence>
<evidence type="ECO:0000256" key="6">
    <source>
        <dbReference type="ARBA" id="ARBA00023170"/>
    </source>
</evidence>
<proteinExistence type="predicted"/>
<name>A0AAD9J1T2_9ANNE</name>
<dbReference type="InterPro" id="IPR017452">
    <property type="entry name" value="GPCR_Rhodpsn_7TM"/>
</dbReference>
<keyword evidence="7" id="KW-0807">Transducer</keyword>
<keyword evidence="2 8" id="KW-0812">Transmembrane</keyword>
<keyword evidence="4" id="KW-0297">G-protein coupled receptor</keyword>
<comment type="caution">
    <text evidence="10">The sequence shown here is derived from an EMBL/GenBank/DDBJ whole genome shotgun (WGS) entry which is preliminary data.</text>
</comment>
<dbReference type="PROSITE" id="PS50262">
    <property type="entry name" value="G_PROTEIN_RECEP_F1_2"/>
    <property type="match status" value="1"/>
</dbReference>
<dbReference type="InterPro" id="IPR000276">
    <property type="entry name" value="GPCR_Rhodpsn"/>
</dbReference>
<dbReference type="SUPFAM" id="SSF81321">
    <property type="entry name" value="Family A G protein-coupled receptor-like"/>
    <property type="match status" value="1"/>
</dbReference>
<dbReference type="Proteomes" id="UP001208570">
    <property type="component" value="Unassembled WGS sequence"/>
</dbReference>
<dbReference type="Pfam" id="PF00001">
    <property type="entry name" value="7tm_1"/>
    <property type="match status" value="1"/>
</dbReference>
<keyword evidence="11" id="KW-1185">Reference proteome</keyword>
<feature type="domain" description="G-protein coupled receptors family 1 profile" evidence="9">
    <location>
        <begin position="1"/>
        <end position="143"/>
    </location>
</feature>
<accession>A0AAD9J1T2</accession>
<feature type="transmembrane region" description="Helical" evidence="8">
    <location>
        <begin position="84"/>
        <end position="102"/>
    </location>
</feature>
<evidence type="ECO:0000256" key="2">
    <source>
        <dbReference type="ARBA" id="ARBA00022692"/>
    </source>
</evidence>
<feature type="transmembrane region" description="Helical" evidence="8">
    <location>
        <begin position="6"/>
        <end position="25"/>
    </location>
</feature>
<evidence type="ECO:0000259" key="9">
    <source>
        <dbReference type="PROSITE" id="PS50262"/>
    </source>
</evidence>
<feature type="transmembrane region" description="Helical" evidence="8">
    <location>
        <begin position="122"/>
        <end position="145"/>
    </location>
</feature>
<organism evidence="10 11">
    <name type="scientific">Paralvinella palmiformis</name>
    <dbReference type="NCBI Taxonomy" id="53620"/>
    <lineage>
        <taxon>Eukaryota</taxon>
        <taxon>Metazoa</taxon>
        <taxon>Spiralia</taxon>
        <taxon>Lophotrochozoa</taxon>
        <taxon>Annelida</taxon>
        <taxon>Polychaeta</taxon>
        <taxon>Sedentaria</taxon>
        <taxon>Canalipalpata</taxon>
        <taxon>Terebellida</taxon>
        <taxon>Terebelliformia</taxon>
        <taxon>Alvinellidae</taxon>
        <taxon>Paralvinella</taxon>
    </lineage>
</organism>
<dbReference type="PRINTS" id="PR00237">
    <property type="entry name" value="GPCRRHODOPSN"/>
</dbReference>
<dbReference type="Gene3D" id="1.20.1070.10">
    <property type="entry name" value="Rhodopsin 7-helix transmembrane proteins"/>
    <property type="match status" value="1"/>
</dbReference>
<evidence type="ECO:0000256" key="3">
    <source>
        <dbReference type="ARBA" id="ARBA00022989"/>
    </source>
</evidence>
<evidence type="ECO:0000256" key="8">
    <source>
        <dbReference type="SAM" id="Phobius"/>
    </source>
</evidence>
<comment type="subcellular location">
    <subcellularLocation>
        <location evidence="1">Membrane</location>
        <topology evidence="1">Multi-pass membrane protein</topology>
    </subcellularLocation>
</comment>
<protein>
    <recommendedName>
        <fullName evidence="9">G-protein coupled receptors family 1 profile domain-containing protein</fullName>
    </recommendedName>
</protein>
<evidence type="ECO:0000256" key="4">
    <source>
        <dbReference type="ARBA" id="ARBA00023040"/>
    </source>
</evidence>
<dbReference type="GO" id="GO:0008188">
    <property type="term" value="F:neuropeptide receptor activity"/>
    <property type="evidence" value="ECO:0007669"/>
    <property type="project" value="TreeGrafter"/>
</dbReference>
<dbReference type="PANTHER" id="PTHR24238">
    <property type="entry name" value="G-PROTEIN COUPLED RECEPTOR"/>
    <property type="match status" value="1"/>
</dbReference>
<evidence type="ECO:0000313" key="11">
    <source>
        <dbReference type="Proteomes" id="UP001208570"/>
    </source>
</evidence>
<keyword evidence="6" id="KW-0675">Receptor</keyword>
<evidence type="ECO:0000256" key="1">
    <source>
        <dbReference type="ARBA" id="ARBA00004141"/>
    </source>
</evidence>
<dbReference type="PANTHER" id="PTHR24238:SF75">
    <property type="entry name" value="CHOLECYSTOKININ-LIKE RECEPTOR AT 17D1-RELATED"/>
    <property type="match status" value="1"/>
</dbReference>
<dbReference type="AlphaFoldDB" id="A0AAD9J1T2"/>
<dbReference type="EMBL" id="JAODUP010000702">
    <property type="protein sequence ID" value="KAK2145111.1"/>
    <property type="molecule type" value="Genomic_DNA"/>
</dbReference>